<evidence type="ECO:0000313" key="3">
    <source>
        <dbReference type="EMBL" id="SDS88956.1"/>
    </source>
</evidence>
<keyword evidence="2" id="KW-0472">Membrane</keyword>
<dbReference type="AlphaFoldDB" id="A0A1H1VXH5"/>
<keyword evidence="2" id="KW-0812">Transmembrane</keyword>
<feature type="region of interest" description="Disordered" evidence="1">
    <location>
        <begin position="1"/>
        <end position="21"/>
    </location>
</feature>
<accession>A0A1H1VXH5</accession>
<keyword evidence="4" id="KW-1185">Reference proteome</keyword>
<feature type="transmembrane region" description="Helical" evidence="2">
    <location>
        <begin position="27"/>
        <end position="53"/>
    </location>
</feature>
<reference evidence="3 4" key="1">
    <citation type="submission" date="2016-10" db="EMBL/GenBank/DDBJ databases">
        <authorList>
            <person name="de Groot N.N."/>
        </authorList>
    </citation>
    <scope>NUCLEOTIDE SEQUENCE [LARGE SCALE GENOMIC DNA]</scope>
    <source>
        <strain evidence="3 4">DSM 21800</strain>
    </source>
</reference>
<evidence type="ECO:0000313" key="4">
    <source>
        <dbReference type="Proteomes" id="UP000199103"/>
    </source>
</evidence>
<dbReference type="EMBL" id="LT629772">
    <property type="protein sequence ID" value="SDS88956.1"/>
    <property type="molecule type" value="Genomic_DNA"/>
</dbReference>
<protein>
    <submittedName>
        <fullName evidence="3">Uncharacterized protein</fullName>
    </submittedName>
</protein>
<keyword evidence="2" id="KW-1133">Transmembrane helix</keyword>
<proteinExistence type="predicted"/>
<evidence type="ECO:0000256" key="1">
    <source>
        <dbReference type="SAM" id="MobiDB-lite"/>
    </source>
</evidence>
<organism evidence="3 4">
    <name type="scientific">Microlunatus soli</name>
    <dbReference type="NCBI Taxonomy" id="630515"/>
    <lineage>
        <taxon>Bacteria</taxon>
        <taxon>Bacillati</taxon>
        <taxon>Actinomycetota</taxon>
        <taxon>Actinomycetes</taxon>
        <taxon>Propionibacteriales</taxon>
        <taxon>Propionibacteriaceae</taxon>
        <taxon>Microlunatus</taxon>
    </lineage>
</organism>
<evidence type="ECO:0000256" key="2">
    <source>
        <dbReference type="SAM" id="Phobius"/>
    </source>
</evidence>
<gene>
    <name evidence="3" type="ORF">SAMN04489812_3376</name>
</gene>
<name>A0A1H1VXH5_9ACTN</name>
<feature type="transmembrane region" description="Helical" evidence="2">
    <location>
        <begin position="65"/>
        <end position="89"/>
    </location>
</feature>
<dbReference type="Proteomes" id="UP000199103">
    <property type="component" value="Chromosome I"/>
</dbReference>
<sequence length="114" mass="11687">MHRSLPVSAPPTPSAGPEPMAARPGTVGIVIGAVLTVVGGVPCLLCAGLAVSARFGPASSDPHGYTMIFGTLFAVICAVPMLAGLAILLPSIHRRRSSYPGQHDVGQHNDRVQP</sequence>
<dbReference type="STRING" id="630515.SAMN04489812_3376"/>